<gene>
    <name evidence="4" type="ORF">CMN54_08260</name>
</gene>
<comment type="caution">
    <text evidence="4">The sequence shown here is derived from an EMBL/GenBank/DDBJ whole genome shotgun (WGS) entry which is preliminary data.</text>
</comment>
<dbReference type="PRINTS" id="PR00368">
    <property type="entry name" value="FADPNR"/>
</dbReference>
<keyword evidence="1" id="KW-0560">Oxidoreductase</keyword>
<proteinExistence type="predicted"/>
<dbReference type="InterPro" id="IPR007419">
    <property type="entry name" value="BFD-like_2Fe2S-bd_dom"/>
</dbReference>
<sequence length="371" mass="40430">LTLYHIGQDGGPSETCHAPRILIATGAMERPMPFPGWTLPGVLACTAADVLYKSSGLLPRGEIVLLGSGPLLLLIACRLLDAGVKIAAYLDTNPHLAPFQALPFLLEALRGHDYLRKGIAMLWQMFTSGAKVHLGVTGIEAQGEAHLQKVQFQQGAATWKELPADLLLLHHGLVPNVQITRQLGCEHAWYEKQRYWEPVLDQWGNTSIENVAVAGDSGRVCGSANSVLTGRLAALETARALGKIDSSQQTALAVPLLKRQNQELAIRPFLDTLFPPRRPWLVPQNEETLICRCEEVSVREIRGAVRLGALSPDRVKPMIRCGMGPCQGRMCGLTVSEIIADERQVSPVDVGYFRVRSPIKPITLGQLAGID</sequence>
<dbReference type="Gene3D" id="1.10.10.1100">
    <property type="entry name" value="BFD-like [2Fe-2S]-binding domain"/>
    <property type="match status" value="1"/>
</dbReference>
<evidence type="ECO:0000313" key="5">
    <source>
        <dbReference type="Proteomes" id="UP000226525"/>
    </source>
</evidence>
<name>A0A2D6YJS1_9DELT</name>
<dbReference type="CDD" id="cd19946">
    <property type="entry name" value="GlpA-like_Fer2_BFD-like"/>
    <property type="match status" value="1"/>
</dbReference>
<feature type="non-terminal residue" evidence="4">
    <location>
        <position position="1"/>
    </location>
</feature>
<dbReference type="SUPFAM" id="SSF51905">
    <property type="entry name" value="FAD/NAD(P)-binding domain"/>
    <property type="match status" value="1"/>
</dbReference>
<dbReference type="InterPro" id="IPR051691">
    <property type="entry name" value="Metab_Enz_Cyan_OpOx_G3PDH"/>
</dbReference>
<protein>
    <submittedName>
        <fullName evidence="4">(2Fe-2S)-binding protein</fullName>
    </submittedName>
</protein>
<evidence type="ECO:0000259" key="3">
    <source>
        <dbReference type="Pfam" id="PF07992"/>
    </source>
</evidence>
<dbReference type="EMBL" id="NZEX01000091">
    <property type="protein sequence ID" value="MAH63420.1"/>
    <property type="molecule type" value="Genomic_DNA"/>
</dbReference>
<dbReference type="InterPro" id="IPR023753">
    <property type="entry name" value="FAD/NAD-binding_dom"/>
</dbReference>
<dbReference type="Pfam" id="PF04324">
    <property type="entry name" value="Fer2_BFD"/>
    <property type="match status" value="1"/>
</dbReference>
<evidence type="ECO:0000256" key="1">
    <source>
        <dbReference type="ARBA" id="ARBA00023002"/>
    </source>
</evidence>
<organism evidence="4 5">
    <name type="scientific">SAR324 cluster bacterium</name>
    <dbReference type="NCBI Taxonomy" id="2024889"/>
    <lineage>
        <taxon>Bacteria</taxon>
        <taxon>Deltaproteobacteria</taxon>
        <taxon>SAR324 cluster</taxon>
    </lineage>
</organism>
<dbReference type="GO" id="GO:0016491">
    <property type="term" value="F:oxidoreductase activity"/>
    <property type="evidence" value="ECO:0007669"/>
    <property type="project" value="UniProtKB-KW"/>
</dbReference>
<dbReference type="InterPro" id="IPR036188">
    <property type="entry name" value="FAD/NAD-bd_sf"/>
</dbReference>
<dbReference type="Proteomes" id="UP000226525">
    <property type="component" value="Unassembled WGS sequence"/>
</dbReference>
<dbReference type="AlphaFoldDB" id="A0A2D6YJS1"/>
<dbReference type="PIRSF" id="PIRSF037495">
    <property type="entry name" value="Opine_OX_OoxA/HcnB"/>
    <property type="match status" value="1"/>
</dbReference>
<dbReference type="PANTHER" id="PTHR42949">
    <property type="entry name" value="ANAEROBIC GLYCEROL-3-PHOSPHATE DEHYDROGENASE SUBUNIT B"/>
    <property type="match status" value="1"/>
</dbReference>
<accession>A0A2D6YJS1</accession>
<dbReference type="Pfam" id="PF07992">
    <property type="entry name" value="Pyr_redox_2"/>
    <property type="match status" value="1"/>
</dbReference>
<dbReference type="PANTHER" id="PTHR42949:SF3">
    <property type="entry name" value="ANAEROBIC GLYCEROL-3-PHOSPHATE DEHYDROGENASE SUBUNIT B"/>
    <property type="match status" value="1"/>
</dbReference>
<dbReference type="InterPro" id="IPR017224">
    <property type="entry name" value="Opine_Oxase_asu/HCN_bsu"/>
</dbReference>
<reference evidence="5" key="1">
    <citation type="submission" date="2017-09" db="EMBL/GenBank/DDBJ databases">
        <title>The Reconstruction of 2,631 Draft Metagenome-Assembled Genomes from the Global Oceans.</title>
        <authorList>
            <person name="Tully B.J."/>
            <person name="Graham E.D."/>
            <person name="Heidelberg J.F."/>
        </authorList>
    </citation>
    <scope>NUCLEOTIDE SEQUENCE [LARGE SCALE GENOMIC DNA]</scope>
</reference>
<evidence type="ECO:0000313" key="4">
    <source>
        <dbReference type="EMBL" id="MAH63420.1"/>
    </source>
</evidence>
<feature type="domain" description="BFD-like [2Fe-2S]-binding" evidence="2">
    <location>
        <begin position="289"/>
        <end position="340"/>
    </location>
</feature>
<feature type="domain" description="FAD/NAD(P)-binding" evidence="3">
    <location>
        <begin position="11"/>
        <end position="217"/>
    </location>
</feature>
<evidence type="ECO:0000259" key="2">
    <source>
        <dbReference type="Pfam" id="PF04324"/>
    </source>
</evidence>
<dbReference type="Gene3D" id="3.50.50.60">
    <property type="entry name" value="FAD/NAD(P)-binding domain"/>
    <property type="match status" value="2"/>
</dbReference>
<dbReference type="InterPro" id="IPR041854">
    <property type="entry name" value="BFD-like_2Fe2S-bd_dom_sf"/>
</dbReference>